<comment type="caution">
    <text evidence="1">The sequence shown here is derived from an EMBL/GenBank/DDBJ whole genome shotgun (WGS) entry which is preliminary data.</text>
</comment>
<dbReference type="EMBL" id="MU394397">
    <property type="protein sequence ID" value="KAI6081411.1"/>
    <property type="molecule type" value="Genomic_DNA"/>
</dbReference>
<accession>A0ACC0CM30</accession>
<sequence length="362" mass="38212">MTRAISLMAALLSSVAAEQYGPTHIYTDSIPDIEEAAQNVLRKANIDPTMTRSVRFKPFQQYWDQLPEDSPLRGAEWTWRINVSNIAAPGAEPEDGGIRATVDPHVVSTTFDFSWPGSGNFSSAFGGMWKPLCLSDLGSLDPVYPSASWTDLPVNVTNGYTEDDTDSTSCVPALGQACVDAMLAARGGAIYAIPDGTGPGCLPGAKSWQDLPECASTFGYSASVGQPLSQSLNGLRLDNTSSANTSDPRAEWTSGSGFYGWVSGPQNGSGSQAYYTATNQLRVLMINANLNGANNSEVVGGPQLLCTRVNATKLPDVDGDGDGTVLTSEAVLESYGIGNEGSRSWALALFSSTLACIITLLL</sequence>
<name>A0ACC0CM30_9PEZI</name>
<dbReference type="Proteomes" id="UP001497680">
    <property type="component" value="Unassembled WGS sequence"/>
</dbReference>
<protein>
    <submittedName>
        <fullName evidence="1">Uncharacterized protein</fullName>
    </submittedName>
</protein>
<reference evidence="1 2" key="1">
    <citation type="journal article" date="2022" name="New Phytol.">
        <title>Ecological generalism drives hyperdiversity of secondary metabolite gene clusters in xylarialean endophytes.</title>
        <authorList>
            <person name="Franco M.E.E."/>
            <person name="Wisecaver J.H."/>
            <person name="Arnold A.E."/>
            <person name="Ju Y.M."/>
            <person name="Slot J.C."/>
            <person name="Ahrendt S."/>
            <person name="Moore L.P."/>
            <person name="Eastman K.E."/>
            <person name="Scott K."/>
            <person name="Konkel Z."/>
            <person name="Mondo S.J."/>
            <person name="Kuo A."/>
            <person name="Hayes R.D."/>
            <person name="Haridas S."/>
            <person name="Andreopoulos B."/>
            <person name="Riley R."/>
            <person name="LaButti K."/>
            <person name="Pangilinan J."/>
            <person name="Lipzen A."/>
            <person name="Amirebrahimi M."/>
            <person name="Yan J."/>
            <person name="Adam C."/>
            <person name="Keymanesh K."/>
            <person name="Ng V."/>
            <person name="Louie K."/>
            <person name="Northen T."/>
            <person name="Drula E."/>
            <person name="Henrissat B."/>
            <person name="Hsieh H.M."/>
            <person name="Youens-Clark K."/>
            <person name="Lutzoni F."/>
            <person name="Miadlikowska J."/>
            <person name="Eastwood D.C."/>
            <person name="Hamelin R.C."/>
            <person name="Grigoriev I.V."/>
            <person name="U'Ren J.M."/>
        </authorList>
    </citation>
    <scope>NUCLEOTIDE SEQUENCE [LARGE SCALE GENOMIC DNA]</scope>
    <source>
        <strain evidence="1 2">ER1909</strain>
    </source>
</reference>
<gene>
    <name evidence="1" type="ORF">F4821DRAFT_264968</name>
</gene>
<evidence type="ECO:0000313" key="2">
    <source>
        <dbReference type="Proteomes" id="UP001497680"/>
    </source>
</evidence>
<evidence type="ECO:0000313" key="1">
    <source>
        <dbReference type="EMBL" id="KAI6081411.1"/>
    </source>
</evidence>
<proteinExistence type="predicted"/>
<organism evidence="1 2">
    <name type="scientific">Hypoxylon rubiginosum</name>
    <dbReference type="NCBI Taxonomy" id="110542"/>
    <lineage>
        <taxon>Eukaryota</taxon>
        <taxon>Fungi</taxon>
        <taxon>Dikarya</taxon>
        <taxon>Ascomycota</taxon>
        <taxon>Pezizomycotina</taxon>
        <taxon>Sordariomycetes</taxon>
        <taxon>Xylariomycetidae</taxon>
        <taxon>Xylariales</taxon>
        <taxon>Hypoxylaceae</taxon>
        <taxon>Hypoxylon</taxon>
    </lineage>
</organism>
<keyword evidence="2" id="KW-1185">Reference proteome</keyword>